<feature type="region of interest" description="Disordered" evidence="1">
    <location>
        <begin position="321"/>
        <end position="351"/>
    </location>
</feature>
<accession>A0A1Y2IT49</accession>
<name>A0A1Y2IT49_TRAC3</name>
<reference evidence="3 4" key="1">
    <citation type="journal article" date="2015" name="Biotechnol. Biofuels">
        <title>Enhanced degradation of softwood versus hardwood by the white-rot fungus Pycnoporus coccineus.</title>
        <authorList>
            <person name="Couturier M."/>
            <person name="Navarro D."/>
            <person name="Chevret D."/>
            <person name="Henrissat B."/>
            <person name="Piumi F."/>
            <person name="Ruiz-Duenas F.J."/>
            <person name="Martinez A.T."/>
            <person name="Grigoriev I.V."/>
            <person name="Riley R."/>
            <person name="Lipzen A."/>
            <person name="Berrin J.G."/>
            <person name="Master E.R."/>
            <person name="Rosso M.N."/>
        </authorList>
    </citation>
    <scope>NUCLEOTIDE SEQUENCE [LARGE SCALE GENOMIC DNA]</scope>
    <source>
        <strain evidence="3 4">BRFM310</strain>
    </source>
</reference>
<dbReference type="Pfam" id="PF14214">
    <property type="entry name" value="Helitron_like_N"/>
    <property type="match status" value="1"/>
</dbReference>
<keyword evidence="4" id="KW-1185">Reference proteome</keyword>
<gene>
    <name evidence="3" type="ORF">PYCCODRAFT_1334379</name>
</gene>
<feature type="non-terminal residue" evidence="3">
    <location>
        <position position="398"/>
    </location>
</feature>
<evidence type="ECO:0000256" key="1">
    <source>
        <dbReference type="SAM" id="MobiDB-lite"/>
    </source>
</evidence>
<feature type="compositionally biased region" description="Acidic residues" evidence="1">
    <location>
        <begin position="338"/>
        <end position="351"/>
    </location>
</feature>
<organism evidence="3 4">
    <name type="scientific">Trametes coccinea (strain BRFM310)</name>
    <name type="common">Pycnoporus coccineus</name>
    <dbReference type="NCBI Taxonomy" id="1353009"/>
    <lineage>
        <taxon>Eukaryota</taxon>
        <taxon>Fungi</taxon>
        <taxon>Dikarya</taxon>
        <taxon>Basidiomycota</taxon>
        <taxon>Agaricomycotina</taxon>
        <taxon>Agaricomycetes</taxon>
        <taxon>Polyporales</taxon>
        <taxon>Polyporaceae</taxon>
        <taxon>Trametes</taxon>
    </lineage>
</organism>
<evidence type="ECO:0000259" key="2">
    <source>
        <dbReference type="Pfam" id="PF14214"/>
    </source>
</evidence>
<feature type="domain" description="Helitron helicase-like" evidence="2">
    <location>
        <begin position="9"/>
        <end position="47"/>
    </location>
</feature>
<dbReference type="OrthoDB" id="10007484at2759"/>
<evidence type="ECO:0000313" key="3">
    <source>
        <dbReference type="EMBL" id="OSD03122.1"/>
    </source>
</evidence>
<protein>
    <recommendedName>
        <fullName evidence="2">Helitron helicase-like domain-containing protein</fullName>
    </recommendedName>
</protein>
<sequence length="398" mass="44596">MKAFISTLLGYDPKSKSMEGGVLGLVKAYYGCVEAQGRGTLHCHMMIWVEGGLNPSDMKERLRGEDGVAFGQRLICFLDDTISTSIPPPYDEGNRSEVRRYKASKKPLTHRGVDLALSPESDDVARQRREDLRLLVACCQHHEHTATCYKYQKEGDSTAECRFELDAENFVPETTVDPETGHLTLRCLDGLINNYNATILEAMRCNMDIKFIGTGEDAKAVIYYVTDYITKSQLKTHVAYAALALGVKKATEAAPSDDSEESIKAKRMLQKCAFSLVANQEMSAQQVATYLLDYEDHYTSDTFANLYWPSFERYLDRQHPSPECRYDSHTSNSAAQGDDVDDTPETLDEEVDDTEEVIVSTNDVGDVVPVSSQVADYVYRGSELENICLWDFVAQTKK</sequence>
<dbReference type="Proteomes" id="UP000193067">
    <property type="component" value="Unassembled WGS sequence"/>
</dbReference>
<proteinExistence type="predicted"/>
<dbReference type="AlphaFoldDB" id="A0A1Y2IT49"/>
<dbReference type="EMBL" id="KZ084102">
    <property type="protein sequence ID" value="OSD03122.1"/>
    <property type="molecule type" value="Genomic_DNA"/>
</dbReference>
<dbReference type="STRING" id="1353009.A0A1Y2IT49"/>
<evidence type="ECO:0000313" key="4">
    <source>
        <dbReference type="Proteomes" id="UP000193067"/>
    </source>
</evidence>
<dbReference type="InterPro" id="IPR025476">
    <property type="entry name" value="Helitron_helicase-like"/>
</dbReference>